<dbReference type="AlphaFoldDB" id="A0A0G9KAI0"/>
<name>A0A0G9KAI0_9BACT</name>
<gene>
    <name evidence="1" type="ORF">AA20_04120</name>
</gene>
<dbReference type="PATRIC" id="fig|1447256.3.peg.797"/>
<dbReference type="Proteomes" id="UP000035514">
    <property type="component" value="Unassembled WGS sequence"/>
</dbReference>
<dbReference type="RefSeq" id="WP_260910582.1">
    <property type="nucleotide sequence ID" value="NZ_JAIQ01000071.1"/>
</dbReference>
<comment type="caution">
    <text evidence="1">The sequence shown here is derived from an EMBL/GenBank/DDBJ whole genome shotgun (WGS) entry which is preliminary data.</text>
</comment>
<sequence length="40" mass="4330">MKIIKSASMDTIDAVSIDVESTFTRGLPSFTIVISIELIS</sequence>
<evidence type="ECO:0000313" key="2">
    <source>
        <dbReference type="Proteomes" id="UP000035514"/>
    </source>
</evidence>
<proteinExistence type="predicted"/>
<organism evidence="1 2">
    <name type="scientific">Aliarcobacter butzleri L348</name>
    <dbReference type="NCBI Taxonomy" id="1447256"/>
    <lineage>
        <taxon>Bacteria</taxon>
        <taxon>Pseudomonadati</taxon>
        <taxon>Campylobacterota</taxon>
        <taxon>Epsilonproteobacteria</taxon>
        <taxon>Campylobacterales</taxon>
        <taxon>Arcobacteraceae</taxon>
        <taxon>Aliarcobacter</taxon>
    </lineage>
</organism>
<protein>
    <submittedName>
        <fullName evidence="1">Uncharacterized protein</fullName>
    </submittedName>
</protein>
<accession>A0A0G9KAI0</accession>
<dbReference type="EMBL" id="JAIQ01000071">
    <property type="protein sequence ID" value="KLE01213.1"/>
    <property type="molecule type" value="Genomic_DNA"/>
</dbReference>
<evidence type="ECO:0000313" key="1">
    <source>
        <dbReference type="EMBL" id="KLE01213.1"/>
    </source>
</evidence>
<reference evidence="1 2" key="1">
    <citation type="submission" date="2014-01" db="EMBL/GenBank/DDBJ databases">
        <title>Development of a Comparative Genomic Fingerprinting Assay for High Resolution Genotyping of Arcobacter butzleri.</title>
        <authorList>
            <person name="Webb A.L."/>
            <person name="Inglis G.D."/>
            <person name="Kruczkiewicz P."/>
            <person name="Selinger L.B."/>
            <person name="Taboada E.N."/>
        </authorList>
    </citation>
    <scope>NUCLEOTIDE SEQUENCE [LARGE SCALE GENOMIC DNA]</scope>
    <source>
        <strain evidence="1 2">L348</strain>
    </source>
</reference>